<organism evidence="8 10">
    <name type="scientific">Nitzschia inconspicua</name>
    <dbReference type="NCBI Taxonomy" id="303405"/>
    <lineage>
        <taxon>Eukaryota</taxon>
        <taxon>Sar</taxon>
        <taxon>Stramenopiles</taxon>
        <taxon>Ochrophyta</taxon>
        <taxon>Bacillariophyta</taxon>
        <taxon>Bacillariophyceae</taxon>
        <taxon>Bacillariophycidae</taxon>
        <taxon>Bacillariales</taxon>
        <taxon>Bacillariaceae</taxon>
        <taxon>Nitzschia</taxon>
    </lineage>
</organism>
<evidence type="ECO:0000313" key="8">
    <source>
        <dbReference type="EMBL" id="KAG7336953.1"/>
    </source>
</evidence>
<accession>A0A9K3K4Q1</accession>
<dbReference type="PANTHER" id="PTHR10361">
    <property type="entry name" value="SODIUM-BILE ACID COTRANSPORTER"/>
    <property type="match status" value="1"/>
</dbReference>
<evidence type="ECO:0000256" key="2">
    <source>
        <dbReference type="ARBA" id="ARBA00006528"/>
    </source>
</evidence>
<dbReference type="AlphaFoldDB" id="A0A9K3K4Q1"/>
<protein>
    <submittedName>
        <fullName evidence="8">Bile acid:sodium symporter</fullName>
    </submittedName>
</protein>
<feature type="compositionally biased region" description="Polar residues" evidence="6">
    <location>
        <begin position="357"/>
        <end position="367"/>
    </location>
</feature>
<dbReference type="InterPro" id="IPR004710">
    <property type="entry name" value="Bilac:Na_transpt"/>
</dbReference>
<dbReference type="EMBL" id="JAGRRH010000100">
    <property type="protein sequence ID" value="KAG7336953.1"/>
    <property type="molecule type" value="Genomic_DNA"/>
</dbReference>
<keyword evidence="10" id="KW-1185">Reference proteome</keyword>
<feature type="transmembrane region" description="Helical" evidence="7">
    <location>
        <begin position="49"/>
        <end position="75"/>
    </location>
</feature>
<proteinExistence type="inferred from homology"/>
<dbReference type="InterPro" id="IPR002657">
    <property type="entry name" value="BilAc:Na_symport/Acr3"/>
</dbReference>
<feature type="transmembrane region" description="Helical" evidence="7">
    <location>
        <begin position="171"/>
        <end position="188"/>
    </location>
</feature>
<sequence length="391" mass="42069">MGNKATEIGAHFLLFLLVFGMSATVDIGHMRKQLRNRTALMIGMCLQFIILPFVGFCIVKILGMNAATGVTLLVVTSSPGGSYSNWWCSLFNAELALSVTMTGISTLLSVVMLPLNLVIYTTGSYSNEVVKALDWSALFVSLVVVIGGIAAGVISSAWYNSTRFNLLANKLGNIAGISLVIFSVVVSSSDSEANLWSQNWKFYVGVAAPALIGVSIATYLATKFALDKPERVAVAVEGCYQNTGIATSVAASMFSGTDLAMAISVPLLYGIFEAAILAVYCMVCWKIGWTKAPANENFCTMIVTSYEVEQARLESPNAIEVVHNNNPKGDGDIEDLVFNQTIEGYQVDEVSLHEKTNASLQTASSTEAMDRTRDMSIDDEDDIKAEAGEFT</sequence>
<keyword evidence="3 7" id="KW-0812">Transmembrane</keyword>
<feature type="transmembrane region" description="Helical" evidence="7">
    <location>
        <begin position="200"/>
        <end position="221"/>
    </location>
</feature>
<comment type="similarity">
    <text evidence="2">Belongs to the bile acid:sodium symporter (BASS) (TC 2.A.28) family.</text>
</comment>
<dbReference type="EMBL" id="JAGRRH010000013">
    <property type="protein sequence ID" value="KAG7361344.1"/>
    <property type="molecule type" value="Genomic_DNA"/>
</dbReference>
<name>A0A9K3K4Q1_9STRA</name>
<feature type="region of interest" description="Disordered" evidence="6">
    <location>
        <begin position="356"/>
        <end position="391"/>
    </location>
</feature>
<comment type="caution">
    <text evidence="8">The sequence shown here is derived from an EMBL/GenBank/DDBJ whole genome shotgun (WGS) entry which is preliminary data.</text>
</comment>
<evidence type="ECO:0000256" key="3">
    <source>
        <dbReference type="ARBA" id="ARBA00022692"/>
    </source>
</evidence>
<reference evidence="8" key="2">
    <citation type="submission" date="2021-04" db="EMBL/GenBank/DDBJ databases">
        <authorList>
            <person name="Podell S."/>
        </authorList>
    </citation>
    <scope>NUCLEOTIDE SEQUENCE</scope>
    <source>
        <strain evidence="8">Hildebrandi</strain>
    </source>
</reference>
<gene>
    <name evidence="8" type="ORF">IV203_017726</name>
    <name evidence="9" type="ORF">IV203_036444</name>
</gene>
<dbReference type="Proteomes" id="UP000693970">
    <property type="component" value="Unassembled WGS sequence"/>
</dbReference>
<dbReference type="GO" id="GO:0016020">
    <property type="term" value="C:membrane"/>
    <property type="evidence" value="ECO:0007669"/>
    <property type="project" value="UniProtKB-SubCell"/>
</dbReference>
<evidence type="ECO:0000313" key="10">
    <source>
        <dbReference type="Proteomes" id="UP000693970"/>
    </source>
</evidence>
<keyword evidence="4 7" id="KW-1133">Transmembrane helix</keyword>
<feature type="transmembrane region" description="Helical" evidence="7">
    <location>
        <begin position="259"/>
        <end position="283"/>
    </location>
</feature>
<evidence type="ECO:0000313" key="9">
    <source>
        <dbReference type="EMBL" id="KAG7361344.1"/>
    </source>
</evidence>
<evidence type="ECO:0000256" key="1">
    <source>
        <dbReference type="ARBA" id="ARBA00004141"/>
    </source>
</evidence>
<dbReference type="Pfam" id="PF01758">
    <property type="entry name" value="SBF"/>
    <property type="match status" value="1"/>
</dbReference>
<comment type="subcellular location">
    <subcellularLocation>
        <location evidence="1">Membrane</location>
        <topology evidence="1">Multi-pass membrane protein</topology>
    </subcellularLocation>
</comment>
<evidence type="ECO:0000256" key="6">
    <source>
        <dbReference type="SAM" id="MobiDB-lite"/>
    </source>
</evidence>
<evidence type="ECO:0000256" key="5">
    <source>
        <dbReference type="ARBA" id="ARBA00023136"/>
    </source>
</evidence>
<dbReference type="PANTHER" id="PTHR10361:SF28">
    <property type="entry name" value="P3 PROTEIN-RELATED"/>
    <property type="match status" value="1"/>
</dbReference>
<feature type="transmembrane region" description="Helical" evidence="7">
    <location>
        <begin position="132"/>
        <end position="159"/>
    </location>
</feature>
<evidence type="ECO:0000256" key="4">
    <source>
        <dbReference type="ARBA" id="ARBA00022989"/>
    </source>
</evidence>
<feature type="transmembrane region" description="Helical" evidence="7">
    <location>
        <begin position="95"/>
        <end position="120"/>
    </location>
</feature>
<keyword evidence="5 7" id="KW-0472">Membrane</keyword>
<evidence type="ECO:0000256" key="7">
    <source>
        <dbReference type="SAM" id="Phobius"/>
    </source>
</evidence>
<dbReference type="OrthoDB" id="203097at2759"/>
<reference evidence="8" key="1">
    <citation type="journal article" date="2021" name="Sci. Rep.">
        <title>Diploid genomic architecture of Nitzschia inconspicua, an elite biomass production diatom.</title>
        <authorList>
            <person name="Oliver A."/>
            <person name="Podell S."/>
            <person name="Pinowska A."/>
            <person name="Traller J.C."/>
            <person name="Smith S.R."/>
            <person name="McClure R."/>
            <person name="Beliaev A."/>
            <person name="Bohutskyi P."/>
            <person name="Hill E.A."/>
            <person name="Rabines A."/>
            <person name="Zheng H."/>
            <person name="Allen L.Z."/>
            <person name="Kuo A."/>
            <person name="Grigoriev I.V."/>
            <person name="Allen A.E."/>
            <person name="Hazlebeck D."/>
            <person name="Allen E.E."/>
        </authorList>
    </citation>
    <scope>NUCLEOTIDE SEQUENCE</scope>
    <source>
        <strain evidence="8">Hildebrandi</strain>
    </source>
</reference>
<feature type="transmembrane region" description="Helical" evidence="7">
    <location>
        <begin position="12"/>
        <end position="28"/>
    </location>
</feature>